<gene>
    <name evidence="5" type="ORF">SERN_0696</name>
</gene>
<dbReference type="SUPFAM" id="SSF52518">
    <property type="entry name" value="Thiamin diphosphate-binding fold (THDP-binding)"/>
    <property type="match status" value="1"/>
</dbReference>
<dbReference type="CDD" id="cd07033">
    <property type="entry name" value="TPP_PYR_DXS_TK_like"/>
    <property type="match status" value="1"/>
</dbReference>
<dbReference type="OrthoDB" id="8732661at2"/>
<dbReference type="InterPro" id="IPR029061">
    <property type="entry name" value="THDP-binding"/>
</dbReference>
<evidence type="ECO:0000256" key="2">
    <source>
        <dbReference type="ARBA" id="ARBA00007131"/>
    </source>
</evidence>
<proteinExistence type="inferred from homology"/>
<dbReference type="GO" id="GO:0000287">
    <property type="term" value="F:magnesium ion binding"/>
    <property type="evidence" value="ECO:0007669"/>
    <property type="project" value="UniProtKB-ARBA"/>
</dbReference>
<evidence type="ECO:0000259" key="4">
    <source>
        <dbReference type="SMART" id="SM00861"/>
    </source>
</evidence>
<dbReference type="Pfam" id="PF02780">
    <property type="entry name" value="Transketolase_C"/>
    <property type="match status" value="1"/>
</dbReference>
<dbReference type="InterPro" id="IPR009014">
    <property type="entry name" value="Transketo_C/PFOR_II"/>
</dbReference>
<dbReference type="Gene3D" id="3.40.50.970">
    <property type="match status" value="1"/>
</dbReference>
<evidence type="ECO:0000313" key="5">
    <source>
        <dbReference type="EMBL" id="TGO06504.1"/>
    </source>
</evidence>
<dbReference type="Pfam" id="PF02779">
    <property type="entry name" value="Transket_pyr"/>
    <property type="match status" value="1"/>
</dbReference>
<comment type="cofactor">
    <cofactor evidence="1">
        <name>thiamine diphosphate</name>
        <dbReference type="ChEBI" id="CHEBI:58937"/>
    </cofactor>
</comment>
<dbReference type="SUPFAM" id="SSF52922">
    <property type="entry name" value="TK C-terminal domain-like"/>
    <property type="match status" value="1"/>
</dbReference>
<dbReference type="AlphaFoldDB" id="A0A4Z1E3D4"/>
<evidence type="ECO:0000256" key="3">
    <source>
        <dbReference type="ARBA" id="ARBA00023052"/>
    </source>
</evidence>
<name>A0A4Z1E3D4_9MICO</name>
<accession>A0A4Z1E3D4</accession>
<dbReference type="InterPro" id="IPR005475">
    <property type="entry name" value="Transketolase-like_Pyr-bd"/>
</dbReference>
<comment type="similarity">
    <text evidence="2">Belongs to the transketolase family.</text>
</comment>
<dbReference type="EMBL" id="RHPJ01000001">
    <property type="protein sequence ID" value="TGO06504.1"/>
    <property type="molecule type" value="Genomic_DNA"/>
</dbReference>
<dbReference type="PANTHER" id="PTHR43825:SF1">
    <property type="entry name" value="TRANSKETOLASE-LIKE PYRIMIDINE-BINDING DOMAIN-CONTAINING PROTEIN"/>
    <property type="match status" value="1"/>
</dbReference>
<organism evidence="5 6">
    <name type="scientific">Serinibacter arcticus</name>
    <dbReference type="NCBI Taxonomy" id="1655435"/>
    <lineage>
        <taxon>Bacteria</taxon>
        <taxon>Bacillati</taxon>
        <taxon>Actinomycetota</taxon>
        <taxon>Actinomycetes</taxon>
        <taxon>Micrococcales</taxon>
        <taxon>Beutenbergiaceae</taxon>
        <taxon>Serinibacter</taxon>
    </lineage>
</organism>
<dbReference type="InterPro" id="IPR033248">
    <property type="entry name" value="Transketolase_C"/>
</dbReference>
<reference evidence="5 6" key="1">
    <citation type="submission" date="2018-11" db="EMBL/GenBank/DDBJ databases">
        <title>Complete genome sequencing of the Actinobacteria Serinibacter sp. K3-2.</title>
        <authorList>
            <person name="Rakitin A.L."/>
            <person name="Beletsky A.V."/>
            <person name="Mardanov A.V."/>
            <person name="Ravin N.V."/>
            <person name="Gromova A.S."/>
            <person name="Filippova S.N."/>
            <person name="Gal'Chenko V.F."/>
        </authorList>
    </citation>
    <scope>NUCLEOTIDE SEQUENCE [LARGE SCALE GENOMIC DNA]</scope>
    <source>
        <strain evidence="5 6">K3-2</strain>
    </source>
</reference>
<dbReference type="Gene3D" id="3.40.50.920">
    <property type="match status" value="1"/>
</dbReference>
<protein>
    <submittedName>
        <fullName evidence="5">Transketolase, C-terminal section</fullName>
    </submittedName>
</protein>
<evidence type="ECO:0000313" key="6">
    <source>
        <dbReference type="Proteomes" id="UP000297318"/>
    </source>
</evidence>
<keyword evidence="6" id="KW-1185">Reference proteome</keyword>
<dbReference type="InterPro" id="IPR051157">
    <property type="entry name" value="PDH/Transketolase"/>
</dbReference>
<dbReference type="RefSeq" id="WP_135848693.1">
    <property type="nucleotide sequence ID" value="NZ_RHPJ01000001.1"/>
</dbReference>
<evidence type="ECO:0000256" key="1">
    <source>
        <dbReference type="ARBA" id="ARBA00001964"/>
    </source>
</evidence>
<dbReference type="FunFam" id="3.40.50.970:FF:000129">
    <property type="entry name" value="Transketolase"/>
    <property type="match status" value="1"/>
</dbReference>
<sequence>MTSTVPAAEAAPAERTLFDCRDSWAATIAEVARADERVVVVVNDSVGSSKLGGFQKEFPQRTINVGIAEQDMVGIGAGLANGGKVPFVSAAGCFLTARAMEQIKADVVYSQYNVKLIGQSPGVAYGDLGPTHHSIEDFSWLRTLPGITIVAPSDPDETAQVVRWAAEHDGPVYVRVSRMGVPAVHAEDYTFVPGRAVTLREGDDVTLVATGTTVVRALDAADLLAADGVAARVLAMPTIKPLDDDAVIAAARETRGIVTIEEAMVTGLGGAVAQVVVENHPAPVRSLGFRDEFAVTGSAEWLLDHHGMSPSGIATTAQTLLG</sequence>
<comment type="caution">
    <text evidence="5">The sequence shown here is derived from an EMBL/GenBank/DDBJ whole genome shotgun (WGS) entry which is preliminary data.</text>
</comment>
<dbReference type="PANTHER" id="PTHR43825">
    <property type="entry name" value="PYRUVATE DEHYDROGENASE E1 COMPONENT"/>
    <property type="match status" value="1"/>
</dbReference>
<dbReference type="SMART" id="SM00861">
    <property type="entry name" value="Transket_pyr"/>
    <property type="match status" value="1"/>
</dbReference>
<feature type="domain" description="Transketolase-like pyrimidine-binding" evidence="4">
    <location>
        <begin position="18"/>
        <end position="183"/>
    </location>
</feature>
<dbReference type="Proteomes" id="UP000297318">
    <property type="component" value="Unassembled WGS sequence"/>
</dbReference>
<keyword evidence="3" id="KW-0786">Thiamine pyrophosphate</keyword>